<protein>
    <submittedName>
        <fullName evidence="1">Uncharacterized protein</fullName>
    </submittedName>
</protein>
<dbReference type="Proteomes" id="UP001060215">
    <property type="component" value="Chromosome 1"/>
</dbReference>
<reference evidence="1 2" key="1">
    <citation type="journal article" date="2022" name="Plant J.">
        <title>Chromosome-level genome of Camellia lanceoleosa provides a valuable resource for understanding genome evolution and self-incompatibility.</title>
        <authorList>
            <person name="Gong W."/>
            <person name="Xiao S."/>
            <person name="Wang L."/>
            <person name="Liao Z."/>
            <person name="Chang Y."/>
            <person name="Mo W."/>
            <person name="Hu G."/>
            <person name="Li W."/>
            <person name="Zhao G."/>
            <person name="Zhu H."/>
            <person name="Hu X."/>
            <person name="Ji K."/>
            <person name="Xiang X."/>
            <person name="Song Q."/>
            <person name="Yuan D."/>
            <person name="Jin S."/>
            <person name="Zhang L."/>
        </authorList>
    </citation>
    <scope>NUCLEOTIDE SEQUENCE [LARGE SCALE GENOMIC DNA]</scope>
    <source>
        <strain evidence="1">SQ_2022a</strain>
    </source>
</reference>
<organism evidence="1 2">
    <name type="scientific">Camellia lanceoleosa</name>
    <dbReference type="NCBI Taxonomy" id="1840588"/>
    <lineage>
        <taxon>Eukaryota</taxon>
        <taxon>Viridiplantae</taxon>
        <taxon>Streptophyta</taxon>
        <taxon>Embryophyta</taxon>
        <taxon>Tracheophyta</taxon>
        <taxon>Spermatophyta</taxon>
        <taxon>Magnoliopsida</taxon>
        <taxon>eudicotyledons</taxon>
        <taxon>Gunneridae</taxon>
        <taxon>Pentapetalae</taxon>
        <taxon>asterids</taxon>
        <taxon>Ericales</taxon>
        <taxon>Theaceae</taxon>
        <taxon>Camellia</taxon>
    </lineage>
</organism>
<name>A0ACC0IXK2_9ERIC</name>
<comment type="caution">
    <text evidence="1">The sequence shown here is derived from an EMBL/GenBank/DDBJ whole genome shotgun (WGS) entry which is preliminary data.</text>
</comment>
<evidence type="ECO:0000313" key="1">
    <source>
        <dbReference type="EMBL" id="KAI8030157.1"/>
    </source>
</evidence>
<evidence type="ECO:0000313" key="2">
    <source>
        <dbReference type="Proteomes" id="UP001060215"/>
    </source>
</evidence>
<sequence length="102" mass="11312">MNTDNTTSKKEGSANPNPDPNNPAGATDHPKTIPPSASPHPPPQPSRSWRWSSETPLPRTHELDEETRHPNRFDLLSGAIIVVYGLVLVLPTNHFPRHLLSR</sequence>
<proteinExistence type="predicted"/>
<gene>
    <name evidence="1" type="ORF">LOK49_LG01G02095</name>
</gene>
<keyword evidence="2" id="KW-1185">Reference proteome</keyword>
<dbReference type="EMBL" id="CM045758">
    <property type="protein sequence ID" value="KAI8030157.1"/>
    <property type="molecule type" value="Genomic_DNA"/>
</dbReference>
<accession>A0ACC0IXK2</accession>